<evidence type="ECO:0000256" key="2">
    <source>
        <dbReference type="ARBA" id="ARBA00022801"/>
    </source>
</evidence>
<dbReference type="GO" id="GO:0004222">
    <property type="term" value="F:metalloendopeptidase activity"/>
    <property type="evidence" value="ECO:0007669"/>
    <property type="project" value="InterPro"/>
</dbReference>
<dbReference type="Pfam" id="PF13574">
    <property type="entry name" value="Reprolysin_2"/>
    <property type="match status" value="1"/>
</dbReference>
<feature type="domain" description="Peptidase M12B" evidence="7">
    <location>
        <begin position="276"/>
        <end position="408"/>
    </location>
</feature>
<feature type="signal peptide" evidence="6">
    <location>
        <begin position="1"/>
        <end position="20"/>
    </location>
</feature>
<sequence length="419" mass="47041">MRALVCFSVLFGLLATKSCAGFLVYPKILEGRADDGILLLRIREDLILRLEKASILAEDFFITSSTGDTTQTAQLYGRGLEENLYENKKHLSILAINVLNHGLKVSGLLNRTFRIAPVDSVHRSSKGRTLHEVTEIRSRADLPSTDASKTDEEITSDLHEGYVRAENEAERQRKHPRKFTVETCFLASHNYTSAFKTFTDFVEYVATMLNAAQLRFLDMKNPKVRFQLNRVIQNETYEIVNTTSNIVDMGATLEHLKKLAIARLFNRCDIAVLLTRKPLLPAGGRNKRNELMLITNDTITKGVTGLTFIGGVCSDEKVAVVQDMPPSFSGVHTLAHEMAHSLGANHDEEGTLADFPGYPNSLNCIKKDGYLMTYWDSDRNKYRLSNCSKEQIRFIYSNLSTTCTDVSEEPCYTTDSYPG</sequence>
<keyword evidence="2" id="KW-0378">Hydrolase</keyword>
<comment type="caution">
    <text evidence="5">Lacks conserved residue(s) required for the propagation of feature annotation.</text>
</comment>
<dbReference type="PANTHER" id="PTHR11905:SF159">
    <property type="entry name" value="ADAM METALLOPROTEASE"/>
    <property type="match status" value="1"/>
</dbReference>
<feature type="binding site" evidence="5">
    <location>
        <position position="340"/>
    </location>
    <ligand>
        <name>Zn(2+)</name>
        <dbReference type="ChEBI" id="CHEBI:29105"/>
        <note>catalytic</note>
    </ligand>
</feature>
<protein>
    <recommendedName>
        <fullName evidence="7">Peptidase M12B domain-containing protein</fullName>
    </recommendedName>
</protein>
<dbReference type="SUPFAM" id="SSF55486">
    <property type="entry name" value="Metalloproteases ('zincins'), catalytic domain"/>
    <property type="match status" value="1"/>
</dbReference>
<name>G3MFY6_AMBMU</name>
<organism evidence="8">
    <name type="scientific">Amblyomma maculatum</name>
    <name type="common">Gulf Coast tick</name>
    <dbReference type="NCBI Taxonomy" id="34609"/>
    <lineage>
        <taxon>Eukaryota</taxon>
        <taxon>Metazoa</taxon>
        <taxon>Ecdysozoa</taxon>
        <taxon>Arthropoda</taxon>
        <taxon>Chelicerata</taxon>
        <taxon>Arachnida</taxon>
        <taxon>Acari</taxon>
        <taxon>Parasitiformes</taxon>
        <taxon>Ixodida</taxon>
        <taxon>Ixodoidea</taxon>
        <taxon>Ixodidae</taxon>
        <taxon>Amblyomminae</taxon>
        <taxon>Amblyomma</taxon>
    </lineage>
</organism>
<evidence type="ECO:0000313" key="8">
    <source>
        <dbReference type="EMBL" id="AEO32404.1"/>
    </source>
</evidence>
<dbReference type="PANTHER" id="PTHR11905">
    <property type="entry name" value="ADAM A DISINTEGRIN AND METALLOPROTEASE DOMAIN"/>
    <property type="match status" value="1"/>
</dbReference>
<dbReference type="GO" id="GO:0006509">
    <property type="term" value="P:membrane protein ectodomain proteolysis"/>
    <property type="evidence" value="ECO:0007669"/>
    <property type="project" value="TreeGrafter"/>
</dbReference>
<keyword evidence="3 5" id="KW-0862">Zinc</keyword>
<evidence type="ECO:0000256" key="6">
    <source>
        <dbReference type="SAM" id="SignalP"/>
    </source>
</evidence>
<accession>G3MFY6</accession>
<evidence type="ECO:0000256" key="1">
    <source>
        <dbReference type="ARBA" id="ARBA00022670"/>
    </source>
</evidence>
<keyword evidence="6" id="KW-0732">Signal</keyword>
<evidence type="ECO:0000256" key="3">
    <source>
        <dbReference type="ARBA" id="ARBA00022833"/>
    </source>
</evidence>
<dbReference type="GO" id="GO:0046872">
    <property type="term" value="F:metal ion binding"/>
    <property type="evidence" value="ECO:0007669"/>
    <property type="project" value="UniProtKB-KW"/>
</dbReference>
<keyword evidence="4" id="KW-0482">Metalloprotease</keyword>
<feature type="binding site" evidence="5">
    <location>
        <position position="346"/>
    </location>
    <ligand>
        <name>Zn(2+)</name>
        <dbReference type="ChEBI" id="CHEBI:29105"/>
        <note>catalytic</note>
    </ligand>
</feature>
<feature type="active site" evidence="5">
    <location>
        <position position="337"/>
    </location>
</feature>
<evidence type="ECO:0000256" key="5">
    <source>
        <dbReference type="PROSITE-ProRule" id="PRU00276"/>
    </source>
</evidence>
<dbReference type="InterPro" id="IPR001590">
    <property type="entry name" value="Peptidase_M12B"/>
</dbReference>
<feature type="chain" id="PRO_5003447403" description="Peptidase M12B domain-containing protein" evidence="6">
    <location>
        <begin position="21"/>
        <end position="419"/>
    </location>
</feature>
<feature type="non-terminal residue" evidence="8">
    <location>
        <position position="419"/>
    </location>
</feature>
<dbReference type="EMBL" id="JO840787">
    <property type="protein sequence ID" value="AEO32404.1"/>
    <property type="molecule type" value="mRNA"/>
</dbReference>
<dbReference type="PROSITE" id="PS50215">
    <property type="entry name" value="ADAM_MEPRO"/>
    <property type="match status" value="1"/>
</dbReference>
<keyword evidence="5" id="KW-0479">Metal-binding</keyword>
<reference evidence="8" key="1">
    <citation type="journal article" date="2011" name="PLoS ONE">
        <title>A deep insight into the sialotranscriptome of the gulf coast tick, Amblyomma maculatum.</title>
        <authorList>
            <person name="Karim S."/>
            <person name="Singh P."/>
            <person name="Ribeiro J.M."/>
        </authorList>
    </citation>
    <scope>NUCLEOTIDE SEQUENCE</scope>
    <source>
        <tissue evidence="8">Salivary gland</tissue>
    </source>
</reference>
<proteinExistence type="evidence at transcript level"/>
<dbReference type="Gene3D" id="3.40.390.10">
    <property type="entry name" value="Collagenase (Catalytic Domain)"/>
    <property type="match status" value="1"/>
</dbReference>
<keyword evidence="1" id="KW-0645">Protease</keyword>
<evidence type="ECO:0000259" key="7">
    <source>
        <dbReference type="PROSITE" id="PS50215"/>
    </source>
</evidence>
<evidence type="ECO:0000256" key="4">
    <source>
        <dbReference type="ARBA" id="ARBA00023049"/>
    </source>
</evidence>
<dbReference type="AlphaFoldDB" id="G3MFY6"/>
<dbReference type="InterPro" id="IPR024079">
    <property type="entry name" value="MetalloPept_cat_dom_sf"/>
</dbReference>
<feature type="binding site" evidence="5">
    <location>
        <position position="336"/>
    </location>
    <ligand>
        <name>Zn(2+)</name>
        <dbReference type="ChEBI" id="CHEBI:29105"/>
        <note>catalytic</note>
    </ligand>
</feature>